<keyword evidence="4" id="KW-0969">Cilium</keyword>
<reference evidence="4 5" key="1">
    <citation type="submission" date="2022-01" db="EMBL/GenBank/DDBJ databases">
        <title>A high-quality chromosome-level genome assembly of rohu carp, Labeo rohita.</title>
        <authorList>
            <person name="Arick M.A. II"/>
            <person name="Hsu C.-Y."/>
            <person name="Magbanua Z."/>
            <person name="Pechanova O."/>
            <person name="Grover C."/>
            <person name="Miller E."/>
            <person name="Thrash A."/>
            <person name="Ezzel L."/>
            <person name="Alam S."/>
            <person name="Benzie J."/>
            <person name="Hamilton M."/>
            <person name="Karsi A."/>
            <person name="Lawrence M.L."/>
            <person name="Peterson D.G."/>
        </authorList>
    </citation>
    <scope>NUCLEOTIDE SEQUENCE [LARGE SCALE GENOMIC DNA]</scope>
    <source>
        <strain evidence="5">BAU-BD-2019</strain>
        <tissue evidence="4">Blood</tissue>
    </source>
</reference>
<feature type="region of interest" description="Disordered" evidence="1">
    <location>
        <begin position="1064"/>
        <end position="1090"/>
    </location>
</feature>
<feature type="transmembrane region" description="Helical" evidence="2">
    <location>
        <begin position="808"/>
        <end position="837"/>
    </location>
</feature>
<feature type="region of interest" description="Disordered" evidence="1">
    <location>
        <begin position="394"/>
        <end position="447"/>
    </location>
</feature>
<feature type="region of interest" description="Disordered" evidence="1">
    <location>
        <begin position="654"/>
        <end position="680"/>
    </location>
</feature>
<organism evidence="4 5">
    <name type="scientific">Labeo rohita</name>
    <name type="common">Indian major carp</name>
    <name type="synonym">Cyprinus rohita</name>
    <dbReference type="NCBI Taxonomy" id="84645"/>
    <lineage>
        <taxon>Eukaryota</taxon>
        <taxon>Metazoa</taxon>
        <taxon>Chordata</taxon>
        <taxon>Craniata</taxon>
        <taxon>Vertebrata</taxon>
        <taxon>Euteleostomi</taxon>
        <taxon>Actinopterygii</taxon>
        <taxon>Neopterygii</taxon>
        <taxon>Teleostei</taxon>
        <taxon>Ostariophysi</taxon>
        <taxon>Cypriniformes</taxon>
        <taxon>Cyprinidae</taxon>
        <taxon>Labeoninae</taxon>
        <taxon>Labeonini</taxon>
        <taxon>Labeo</taxon>
    </lineage>
</organism>
<feature type="compositionally biased region" description="Polar residues" evidence="1">
    <location>
        <begin position="394"/>
        <end position="405"/>
    </location>
</feature>
<feature type="compositionally biased region" description="Polar residues" evidence="1">
    <location>
        <begin position="751"/>
        <end position="761"/>
    </location>
</feature>
<feature type="region of interest" description="Disordered" evidence="1">
    <location>
        <begin position="294"/>
        <end position="381"/>
    </location>
</feature>
<protein>
    <submittedName>
        <fullName evidence="4">Cilia- and flagella-associated protein 161</fullName>
    </submittedName>
</protein>
<feature type="domain" description="MINAR1 N-terminal helical" evidence="3">
    <location>
        <begin position="78"/>
        <end position="164"/>
    </location>
</feature>
<feature type="compositionally biased region" description="Polar residues" evidence="1">
    <location>
        <begin position="654"/>
        <end position="669"/>
    </location>
</feature>
<keyword evidence="2" id="KW-1133">Transmembrane helix</keyword>
<keyword evidence="4" id="KW-0966">Cell projection</keyword>
<dbReference type="InterPro" id="IPR055325">
    <property type="entry name" value="CF161"/>
</dbReference>
<dbReference type="Pfam" id="PF22948">
    <property type="entry name" value="MINAR1_N"/>
    <property type="match status" value="1"/>
</dbReference>
<dbReference type="PANTHER" id="PTHR31530">
    <property type="entry name" value="MAJOR INTRINSICALLY DISORDERED NOTCH2-BINDING RECEPTOR 1 MINAR1 FAMILY MEMBER"/>
    <property type="match status" value="1"/>
</dbReference>
<gene>
    <name evidence="4" type="ORF">H4Q32_013621</name>
</gene>
<accession>A0ABQ8LTX6</accession>
<feature type="region of interest" description="Disordered" evidence="1">
    <location>
        <begin position="743"/>
        <end position="768"/>
    </location>
</feature>
<feature type="compositionally biased region" description="Basic and acidic residues" evidence="1">
    <location>
        <begin position="434"/>
        <end position="445"/>
    </location>
</feature>
<evidence type="ECO:0000259" key="3">
    <source>
        <dbReference type="Pfam" id="PF22948"/>
    </source>
</evidence>
<evidence type="ECO:0000256" key="1">
    <source>
        <dbReference type="SAM" id="MobiDB-lite"/>
    </source>
</evidence>
<dbReference type="Proteomes" id="UP000830375">
    <property type="component" value="Unassembled WGS sequence"/>
</dbReference>
<evidence type="ECO:0000313" key="5">
    <source>
        <dbReference type="Proteomes" id="UP000830375"/>
    </source>
</evidence>
<keyword evidence="4" id="KW-0282">Flagellum</keyword>
<feature type="compositionally biased region" description="Basic and acidic residues" evidence="1">
    <location>
        <begin position="411"/>
        <end position="426"/>
    </location>
</feature>
<keyword evidence="5" id="KW-1185">Reference proteome</keyword>
<sequence>MASLETPNDLLFCTNHEIDRCLTTDRRFTYKSLSGGTLISRDGRFHTITNELHVLKREKERTCALRSNLVQMAENPEDPLVLLEILEVLGACRGSVSYADICVYLSGRFSLQPLLELRSLLYSTACRDPCFPATLFRERLHPPCSNRLSAAADVVSLFNLLMHTRMAPTYTQHNFQSLTPCQVCGKGFVRYDWPAALPVTGGGTASEDCKYENLPCEAFSHNTEASHTQTTSALVAQPHSHMLNQDSMQNAHSGDAVNQEAGKTSATNQGTRVARSCSQKRSAFKEGLRKIPLISVEGDGQSDISPDGPRSDGEDLLYAPQKNPYPDPATYDHNNPASHVHDHSYTYANVPEPEAHMPDTQSYDDAANPYDPQTQWRQAKHESLDELQASTYFGPSVSNQKQTPVLQIKSHSLDIDSRTADERPETETTGLQKPRSERSVLEKSGLRKPGSVKLSIDGSSFDIPGFDPRIVNTVRDTFKRLSGMSLDAWYDWSPSIEGMVSVGTQTEPADRRALRSLMLADKLSIDNPDIGEDDISAIFRFLDDISMCGSMAVLPGEGGGAQEGGGAGLPERRERLGKLRRLFHSLEAPEEGVRWGVGRLLQRVTELEQQLEPISELREQLALVLSTLNRLEEREQVACPHVHQVHIQPQLTPRPSLQLQHGSPRTNPGTEGVNEAAAKRRRLFVRRTSRSYTESSGSEAPREWSISFSKEPHVQAVKSEHLGGVHKRDGSVVQEVTSFHLMPPETHNAPRRTSVQSTTQHMTERPKVTWSQSDLTPLDLQIYTPASDTLLRRSHSYTRCSRNQAFRIAALSITATIILILIIVIPISTVSLSVWLYGGCEMAHVRTYNPRVRVGNWKEDVTLEEHEQRGSSVLSIIADSSNIASQSDTNSVPRLLGPLHVGGAHSMTPCVRNAFIITSVDGTSDGEVLRYDQSFALRTTAGFAGELFLASDHRTFLKCAKKSRLQELSLLEEFDFLCWWKVIYFDPQERIENEGYPVQVNCKVLISHCKTNQCLAALGNHILWTPFGKEYELTAHTFLDSHKAERDNNHWLFIMAHSANQNQSLMQQDSDIKDEKQRENQEDTQVNECT</sequence>
<keyword evidence="2" id="KW-0812">Transmembrane</keyword>
<proteinExistence type="predicted"/>
<dbReference type="InterPro" id="IPR055117">
    <property type="entry name" value="MINAR1_N"/>
</dbReference>
<evidence type="ECO:0000313" key="4">
    <source>
        <dbReference type="EMBL" id="KAI2653381.1"/>
    </source>
</evidence>
<keyword evidence="2" id="KW-0472">Membrane</keyword>
<dbReference type="InterPro" id="IPR039706">
    <property type="entry name" value="MINAR1-like"/>
</dbReference>
<feature type="compositionally biased region" description="Basic and acidic residues" evidence="1">
    <location>
        <begin position="1070"/>
        <end position="1081"/>
    </location>
</feature>
<dbReference type="EMBL" id="JACTAM010000018">
    <property type="protein sequence ID" value="KAI2653381.1"/>
    <property type="molecule type" value="Genomic_DNA"/>
</dbReference>
<comment type="caution">
    <text evidence="4">The sequence shown here is derived from an EMBL/GenBank/DDBJ whole genome shotgun (WGS) entry which is preliminary data.</text>
</comment>
<dbReference type="PANTHER" id="PTHR31530:SF2">
    <property type="entry name" value="MAJOR INTRINSICALLY DISORDERED NOTCH2-BINDING RECEPTOR 1"/>
    <property type="match status" value="1"/>
</dbReference>
<name>A0ABQ8LTX6_LABRO</name>
<dbReference type="Pfam" id="PF24569">
    <property type="entry name" value="CFAP161"/>
    <property type="match status" value="1"/>
</dbReference>
<evidence type="ECO:0000256" key="2">
    <source>
        <dbReference type="SAM" id="Phobius"/>
    </source>
</evidence>